<sequence>MYKSIVISQPMFLPWVGMFEQINLCDIFVHYDDVQFPQGRSFINRVQIKTKDGIKWLTVPIDKKKSGKTINSTYISYNENWKIKHLNIINQSYAKTKYLNEVMDLVEKIYKENFETISDLNIYAMETILKYFHIKKEIYKSSDIKIDAKSSMKLLEICKYFNADSYITGLGALNYIDYKLFEDNHIKINYMNYKKTSYTQLHGEFTPYVTILDLIANESSKGKDIINSNAIYWKDFIGENKNEK</sequence>
<comment type="caution">
    <text evidence="1">The sequence shown here is derived from an EMBL/GenBank/DDBJ whole genome shotgun (WGS) entry which is preliminary data.</text>
</comment>
<dbReference type="Proteomes" id="UP000290870">
    <property type="component" value="Unassembled WGS sequence"/>
</dbReference>
<reference evidence="1 2" key="1">
    <citation type="submission" date="2017-10" db="EMBL/GenBank/DDBJ databases">
        <title>Genomics of the genus Arcobacter.</title>
        <authorList>
            <person name="Perez-Cataluna A."/>
            <person name="Figueras M.J."/>
        </authorList>
    </citation>
    <scope>NUCLEOTIDE SEQUENCE [LARGE SCALE GENOMIC DNA]</scope>
    <source>
        <strain evidence="1 2">F26</strain>
    </source>
</reference>
<proteinExistence type="predicted"/>
<evidence type="ECO:0000313" key="1">
    <source>
        <dbReference type="EMBL" id="RXJ84399.1"/>
    </source>
</evidence>
<gene>
    <name evidence="1" type="ORF">CRU90_05885</name>
</gene>
<dbReference type="OrthoDB" id="3611744at2"/>
<name>A0A4Q0ZDN9_9BACT</name>
<evidence type="ECO:0008006" key="3">
    <source>
        <dbReference type="Google" id="ProtNLM"/>
    </source>
</evidence>
<dbReference type="AlphaFoldDB" id="A0A4Q0ZDN9"/>
<accession>A0A4Q0ZDN9</accession>
<evidence type="ECO:0000313" key="2">
    <source>
        <dbReference type="Proteomes" id="UP000290870"/>
    </source>
</evidence>
<dbReference type="RefSeq" id="WP_128986355.1">
    <property type="nucleotide sequence ID" value="NZ_PDJZ01000005.1"/>
</dbReference>
<dbReference type="InterPro" id="IPR014985">
    <property type="entry name" value="WbqC"/>
</dbReference>
<protein>
    <recommendedName>
        <fullName evidence="3">WbqC family protein</fullName>
    </recommendedName>
</protein>
<dbReference type="EMBL" id="PDJZ01000005">
    <property type="protein sequence ID" value="RXJ84399.1"/>
    <property type="molecule type" value="Genomic_DNA"/>
</dbReference>
<dbReference type="Pfam" id="PF08889">
    <property type="entry name" value="WbqC"/>
    <property type="match status" value="1"/>
</dbReference>
<organism evidence="1 2">
    <name type="scientific">Arcobacter cloacae</name>
    <dbReference type="NCBI Taxonomy" id="1054034"/>
    <lineage>
        <taxon>Bacteria</taxon>
        <taxon>Pseudomonadati</taxon>
        <taxon>Campylobacterota</taxon>
        <taxon>Epsilonproteobacteria</taxon>
        <taxon>Campylobacterales</taxon>
        <taxon>Arcobacteraceae</taxon>
        <taxon>Arcobacter</taxon>
    </lineage>
</organism>